<dbReference type="InterPro" id="IPR010987">
    <property type="entry name" value="Glutathione-S-Trfase_C-like"/>
</dbReference>
<dbReference type="SUPFAM" id="SSF47616">
    <property type="entry name" value="GST C-terminal domain-like"/>
    <property type="match status" value="1"/>
</dbReference>
<feature type="domain" description="GST C-terminal" evidence="6">
    <location>
        <begin position="81"/>
        <end position="205"/>
    </location>
</feature>
<dbReference type="Proteomes" id="UP001328107">
    <property type="component" value="Unassembled WGS sequence"/>
</dbReference>
<dbReference type="InterPro" id="IPR050213">
    <property type="entry name" value="GST_superfamily"/>
</dbReference>
<comment type="catalytic activity">
    <reaction evidence="4">
        <text>RX + glutathione = an S-substituted glutathione + a halide anion + H(+)</text>
        <dbReference type="Rhea" id="RHEA:16437"/>
        <dbReference type="ChEBI" id="CHEBI:15378"/>
        <dbReference type="ChEBI" id="CHEBI:16042"/>
        <dbReference type="ChEBI" id="CHEBI:17792"/>
        <dbReference type="ChEBI" id="CHEBI:57925"/>
        <dbReference type="ChEBI" id="CHEBI:90779"/>
        <dbReference type="EC" id="2.5.1.18"/>
    </reaction>
</comment>
<dbReference type="Pfam" id="PF14497">
    <property type="entry name" value="GST_C_3"/>
    <property type="match status" value="1"/>
</dbReference>
<dbReference type="PANTHER" id="PTHR11571">
    <property type="entry name" value="GLUTATHIONE S-TRANSFERASE"/>
    <property type="match status" value="1"/>
</dbReference>
<evidence type="ECO:0000313" key="7">
    <source>
        <dbReference type="EMBL" id="GMR45044.1"/>
    </source>
</evidence>
<dbReference type="PROSITE" id="PS50404">
    <property type="entry name" value="GST_NTER"/>
    <property type="match status" value="1"/>
</dbReference>
<feature type="non-terminal residue" evidence="7">
    <location>
        <position position="205"/>
    </location>
</feature>
<dbReference type="AlphaFoldDB" id="A0AAN5HXR7"/>
<dbReference type="SUPFAM" id="SSF52833">
    <property type="entry name" value="Thioredoxin-like"/>
    <property type="match status" value="1"/>
</dbReference>
<dbReference type="Gene3D" id="3.40.30.10">
    <property type="entry name" value="Glutaredoxin"/>
    <property type="match status" value="1"/>
</dbReference>
<dbReference type="SFLD" id="SFLDS00019">
    <property type="entry name" value="Glutathione_Transferase_(cytos"/>
    <property type="match status" value="1"/>
</dbReference>
<dbReference type="InterPro" id="IPR036282">
    <property type="entry name" value="Glutathione-S-Trfase_C_sf"/>
</dbReference>
<dbReference type="InterPro" id="IPR004046">
    <property type="entry name" value="GST_C"/>
</dbReference>
<dbReference type="CDD" id="cd03192">
    <property type="entry name" value="GST_C_Sigma_like"/>
    <property type="match status" value="1"/>
</dbReference>
<dbReference type="PROSITE" id="PS50405">
    <property type="entry name" value="GST_CTER"/>
    <property type="match status" value="1"/>
</dbReference>
<evidence type="ECO:0000259" key="5">
    <source>
        <dbReference type="PROSITE" id="PS50404"/>
    </source>
</evidence>
<dbReference type="CDD" id="cd03039">
    <property type="entry name" value="GST_N_Sigma_like"/>
    <property type="match status" value="1"/>
</dbReference>
<dbReference type="SFLD" id="SFLDG00363">
    <property type="entry name" value="AMPS_(cytGST):_Alpha-__Mu-__Pi"/>
    <property type="match status" value="1"/>
</dbReference>
<dbReference type="Pfam" id="PF13417">
    <property type="entry name" value="GST_N_3"/>
    <property type="match status" value="1"/>
</dbReference>
<accession>A0AAN5HXR7</accession>
<name>A0AAN5HXR7_9BILA</name>
<dbReference type="InterPro" id="IPR040079">
    <property type="entry name" value="Glutathione_S-Trfase"/>
</dbReference>
<evidence type="ECO:0000313" key="8">
    <source>
        <dbReference type="Proteomes" id="UP001328107"/>
    </source>
</evidence>
<comment type="caution">
    <text evidence="7">The sequence shown here is derived from an EMBL/GenBank/DDBJ whole genome shotgun (WGS) entry which is preliminary data.</text>
</comment>
<evidence type="ECO:0000256" key="3">
    <source>
        <dbReference type="ARBA" id="ARBA00038317"/>
    </source>
</evidence>
<dbReference type="Gene3D" id="1.20.1050.10">
    <property type="match status" value="1"/>
</dbReference>
<reference evidence="8" key="1">
    <citation type="submission" date="2022-10" db="EMBL/GenBank/DDBJ databases">
        <title>Genome assembly of Pristionchus species.</title>
        <authorList>
            <person name="Yoshida K."/>
            <person name="Sommer R.J."/>
        </authorList>
    </citation>
    <scope>NUCLEOTIDE SEQUENCE [LARGE SCALE GENOMIC DNA]</scope>
    <source>
        <strain evidence="8">RS5460</strain>
    </source>
</reference>
<evidence type="ECO:0000259" key="6">
    <source>
        <dbReference type="PROSITE" id="PS50405"/>
    </source>
</evidence>
<evidence type="ECO:0000256" key="2">
    <source>
        <dbReference type="ARBA" id="ARBA00022679"/>
    </source>
</evidence>
<dbReference type="FunFam" id="1.20.1050.10:FF:000044">
    <property type="entry name" value="Glutathione S-transferase"/>
    <property type="match status" value="1"/>
</dbReference>
<dbReference type="FunFam" id="3.40.30.10:FF:000189">
    <property type="entry name" value="Glutathione S-Transferase"/>
    <property type="match status" value="1"/>
</dbReference>
<dbReference type="EMBL" id="BTRK01000004">
    <property type="protein sequence ID" value="GMR45044.1"/>
    <property type="molecule type" value="Genomic_DNA"/>
</dbReference>
<dbReference type="PANTHER" id="PTHR11571:SF224">
    <property type="entry name" value="HEMATOPOIETIC PROSTAGLANDIN D SYNTHASE"/>
    <property type="match status" value="1"/>
</dbReference>
<dbReference type="GO" id="GO:0006749">
    <property type="term" value="P:glutathione metabolic process"/>
    <property type="evidence" value="ECO:0007669"/>
    <property type="project" value="TreeGrafter"/>
</dbReference>
<sequence>MPLYKLSYFEERGLGEVSRQLFHLSGTPFWDNRIPFDHWPRIKEYTPFGQVPILCVDGEELPQSFAIARYLANQFGFAGKSAFESAWVDALADQHKDYLNEIKPFLMVANGFAEGDKEKMMNEMAKPSIRKYFTILEKQAKDNGSNGYFVGNSITWIDLVVSDHMGVIETLVPNAFDGFPLVEAVRQKITSEPKLKEWIEKRPET</sequence>
<dbReference type="InterPro" id="IPR036249">
    <property type="entry name" value="Thioredoxin-like_sf"/>
</dbReference>
<keyword evidence="2" id="KW-0808">Transferase</keyword>
<protein>
    <recommendedName>
        <fullName evidence="1">glutathione transferase</fullName>
        <ecNumber evidence="1">2.5.1.18</ecNumber>
    </recommendedName>
</protein>
<feature type="domain" description="GST N-terminal" evidence="5">
    <location>
        <begin position="2"/>
        <end position="79"/>
    </location>
</feature>
<evidence type="ECO:0000256" key="4">
    <source>
        <dbReference type="ARBA" id="ARBA00047960"/>
    </source>
</evidence>
<evidence type="ECO:0000256" key="1">
    <source>
        <dbReference type="ARBA" id="ARBA00012452"/>
    </source>
</evidence>
<proteinExistence type="inferred from homology"/>
<gene>
    <name evidence="7" type="ORF">PMAYCL1PPCAC_15239</name>
</gene>
<dbReference type="GO" id="GO:0004364">
    <property type="term" value="F:glutathione transferase activity"/>
    <property type="evidence" value="ECO:0007669"/>
    <property type="project" value="UniProtKB-EC"/>
</dbReference>
<dbReference type="EC" id="2.5.1.18" evidence="1"/>
<comment type="similarity">
    <text evidence="3">Belongs to the GST superfamily. Sigma family.</text>
</comment>
<organism evidence="7 8">
    <name type="scientific">Pristionchus mayeri</name>
    <dbReference type="NCBI Taxonomy" id="1317129"/>
    <lineage>
        <taxon>Eukaryota</taxon>
        <taxon>Metazoa</taxon>
        <taxon>Ecdysozoa</taxon>
        <taxon>Nematoda</taxon>
        <taxon>Chromadorea</taxon>
        <taxon>Rhabditida</taxon>
        <taxon>Rhabditina</taxon>
        <taxon>Diplogasteromorpha</taxon>
        <taxon>Diplogasteroidea</taxon>
        <taxon>Neodiplogasteridae</taxon>
        <taxon>Pristionchus</taxon>
    </lineage>
</organism>
<dbReference type="InterPro" id="IPR004045">
    <property type="entry name" value="Glutathione_S-Trfase_N"/>
</dbReference>
<dbReference type="SFLD" id="SFLDG01205">
    <property type="entry name" value="AMPS.1"/>
    <property type="match status" value="1"/>
</dbReference>
<keyword evidence="8" id="KW-1185">Reference proteome</keyword>